<feature type="binding site" evidence="3">
    <location>
        <position position="133"/>
    </location>
    <ligand>
        <name>Zn(2+)</name>
        <dbReference type="ChEBI" id="CHEBI:29105"/>
    </ligand>
</feature>
<dbReference type="EC" id="5.3.1.8" evidence="6"/>
<evidence type="ECO:0000256" key="1">
    <source>
        <dbReference type="ARBA" id="ARBA00022723"/>
    </source>
</evidence>
<protein>
    <submittedName>
        <fullName evidence="6">Mannose-6-phosphate isomerase</fullName>
        <ecNumber evidence="6">5.3.1.8</ecNumber>
    </submittedName>
</protein>
<dbReference type="Gene3D" id="2.60.120.10">
    <property type="entry name" value="Jelly Rolls"/>
    <property type="match status" value="2"/>
</dbReference>
<dbReference type="InterPro" id="IPR051804">
    <property type="entry name" value="Carb_Metab_Reg_Kinase/Isom"/>
</dbReference>
<dbReference type="GO" id="GO:0005975">
    <property type="term" value="P:carbohydrate metabolic process"/>
    <property type="evidence" value="ECO:0007669"/>
    <property type="project" value="InterPro"/>
</dbReference>
<feature type="domain" description="Phosphomannose isomerase type I catalytic" evidence="5">
    <location>
        <begin position="12"/>
        <end position="124"/>
    </location>
</feature>
<dbReference type="AlphaFoldDB" id="A0A7X0LMM5"/>
<dbReference type="GO" id="GO:0008270">
    <property type="term" value="F:zinc ion binding"/>
    <property type="evidence" value="ECO:0007669"/>
    <property type="project" value="InterPro"/>
</dbReference>
<dbReference type="InterPro" id="IPR014628">
    <property type="entry name" value="Man6P_isomerase_Firm_short"/>
</dbReference>
<dbReference type="PIRSF" id="PIRSF036894">
    <property type="entry name" value="PMI_Firm_short"/>
    <property type="match status" value="1"/>
</dbReference>
<dbReference type="PANTHER" id="PTHR42742">
    <property type="entry name" value="TRANSCRIPTIONAL REPRESSOR MPRA"/>
    <property type="match status" value="1"/>
</dbReference>
<accession>A0A7X0LMM5</accession>
<dbReference type="InterPro" id="IPR046457">
    <property type="entry name" value="PMI_typeI_cat"/>
</dbReference>
<dbReference type="PANTHER" id="PTHR42742:SF3">
    <property type="entry name" value="FRUCTOKINASE"/>
    <property type="match status" value="1"/>
</dbReference>
<dbReference type="GO" id="GO:0004476">
    <property type="term" value="F:mannose-6-phosphate isomerase activity"/>
    <property type="evidence" value="ECO:0007669"/>
    <property type="project" value="UniProtKB-EC"/>
</dbReference>
<keyword evidence="1 3" id="KW-0479">Metal-binding</keyword>
<dbReference type="CDD" id="cd07010">
    <property type="entry name" value="cupin_PMI_type_I_N_bac"/>
    <property type="match status" value="1"/>
</dbReference>
<keyword evidence="6" id="KW-0413">Isomerase</keyword>
<feature type="binding site" evidence="3">
    <location>
        <position position="116"/>
    </location>
    <ligand>
        <name>Zn(2+)</name>
        <dbReference type="ChEBI" id="CHEBI:29105"/>
    </ligand>
</feature>
<comment type="caution">
    <text evidence="6">The sequence shown here is derived from an EMBL/GenBank/DDBJ whole genome shotgun (WGS) entry which is preliminary data.</text>
</comment>
<gene>
    <name evidence="6" type="ORF">HNQ40_002984</name>
</gene>
<sequence length="349" mass="37005">MTKTPMYPLLFTPVYKEKVWGGRTLENLGRSLPTPEAMVGESWELVDLATTSVSGGGGGSERSVITNGPLAGQTLAQVIADHGSDVLGNLPLSDDGGFPILLKYLDANENLSVQVHPSPAYAEAHDDAFLKSESWYIVSTEPGAVIYKGIKEGVTPEQLRAAIETNTDEAVVPLMIEVPVKPGDCHYVPSGTCHALGAGILVAEVQTPSDTTYRVYDWGRTGRELHVDQAIECIHFGPPDVSSYELFTALPSKSDGATVERLVVCEFFTIDKVTAVAGFEDVAGENQPTVWMVLDGSGELTCDGAEPVPFGPGDTVLLPPGMTGGRVSVTSDAQWLEVGFPQAAASQLA</sequence>
<keyword evidence="2 3" id="KW-0862">Zinc</keyword>
<dbReference type="EMBL" id="JACHGY010000001">
    <property type="protein sequence ID" value="MBB6431178.1"/>
    <property type="molecule type" value="Genomic_DNA"/>
</dbReference>
<organism evidence="6 7">
    <name type="scientific">Algisphaera agarilytica</name>
    <dbReference type="NCBI Taxonomy" id="1385975"/>
    <lineage>
        <taxon>Bacteria</taxon>
        <taxon>Pseudomonadati</taxon>
        <taxon>Planctomycetota</taxon>
        <taxon>Phycisphaerae</taxon>
        <taxon>Phycisphaerales</taxon>
        <taxon>Phycisphaeraceae</taxon>
        <taxon>Algisphaera</taxon>
    </lineage>
</organism>
<reference evidence="6 7" key="1">
    <citation type="submission" date="2020-08" db="EMBL/GenBank/DDBJ databases">
        <title>Genomic Encyclopedia of Type Strains, Phase IV (KMG-IV): sequencing the most valuable type-strain genomes for metagenomic binning, comparative biology and taxonomic classification.</title>
        <authorList>
            <person name="Goeker M."/>
        </authorList>
    </citation>
    <scope>NUCLEOTIDE SEQUENCE [LARGE SCALE GENOMIC DNA]</scope>
    <source>
        <strain evidence="6 7">DSM 103725</strain>
    </source>
</reference>
<feature type="binding site" evidence="3">
    <location>
        <position position="194"/>
    </location>
    <ligand>
        <name>Zn(2+)</name>
        <dbReference type="ChEBI" id="CHEBI:29105"/>
    </ligand>
</feature>
<dbReference type="Pfam" id="PF20511">
    <property type="entry name" value="PMI_typeI_cat"/>
    <property type="match status" value="1"/>
</dbReference>
<evidence type="ECO:0000256" key="2">
    <source>
        <dbReference type="ARBA" id="ARBA00022833"/>
    </source>
</evidence>
<dbReference type="InterPro" id="IPR011051">
    <property type="entry name" value="RmlC_Cupin_sf"/>
</dbReference>
<dbReference type="InterPro" id="IPR014710">
    <property type="entry name" value="RmlC-like_jellyroll"/>
</dbReference>
<proteinExistence type="predicted"/>
<evidence type="ECO:0000259" key="5">
    <source>
        <dbReference type="Pfam" id="PF20511"/>
    </source>
</evidence>
<feature type="active site" evidence="4">
    <location>
        <position position="214"/>
    </location>
</feature>
<evidence type="ECO:0000313" key="7">
    <source>
        <dbReference type="Proteomes" id="UP000541810"/>
    </source>
</evidence>
<evidence type="ECO:0000256" key="3">
    <source>
        <dbReference type="PIRSR" id="PIRSR036894-1"/>
    </source>
</evidence>
<name>A0A7X0LMM5_9BACT</name>
<evidence type="ECO:0000256" key="4">
    <source>
        <dbReference type="PIRSR" id="PIRSR036894-2"/>
    </source>
</evidence>
<dbReference type="RefSeq" id="WP_184678665.1">
    <property type="nucleotide sequence ID" value="NZ_JACHGY010000001.1"/>
</dbReference>
<dbReference type="Proteomes" id="UP000541810">
    <property type="component" value="Unassembled WGS sequence"/>
</dbReference>
<keyword evidence="7" id="KW-1185">Reference proteome</keyword>
<dbReference type="SUPFAM" id="SSF51182">
    <property type="entry name" value="RmlC-like cupins"/>
    <property type="match status" value="1"/>
</dbReference>
<evidence type="ECO:0000313" key="6">
    <source>
        <dbReference type="EMBL" id="MBB6431178.1"/>
    </source>
</evidence>
<comment type="cofactor">
    <cofactor evidence="3">
        <name>Zn(2+)</name>
        <dbReference type="ChEBI" id="CHEBI:29105"/>
    </cofactor>
    <text evidence="3">Binds 1 zinc ion per subunit.</text>
</comment>